<dbReference type="AlphaFoldDB" id="A0A0R3R7M2"/>
<reference evidence="3" key="1">
    <citation type="submission" date="2017-02" db="UniProtKB">
        <authorList>
            <consortium name="WormBaseParasite"/>
        </authorList>
    </citation>
    <scope>IDENTIFICATION</scope>
</reference>
<sequence>MDQNAINDIEMDGVFISNNYVYKMLSPNNSGYFALQTVHSTVRLHYVQSTGYYSVHILSDTSENGYRNIIKNREEKSHSNITTREVTTEKTLLKSSTKPFQKIVCDKELSLNCKSIANNKNESDIIMLDHRNIAKGEQK</sequence>
<accession>A0A0R3R7M2</accession>
<gene>
    <name evidence="1" type="ORF">BTMF_LOCUS14009</name>
</gene>
<reference evidence="1 2" key="2">
    <citation type="submission" date="2018-11" db="EMBL/GenBank/DDBJ databases">
        <authorList>
            <consortium name="Pathogen Informatics"/>
        </authorList>
    </citation>
    <scope>NUCLEOTIDE SEQUENCE [LARGE SCALE GENOMIC DNA]</scope>
</reference>
<evidence type="ECO:0000313" key="2">
    <source>
        <dbReference type="Proteomes" id="UP000280834"/>
    </source>
</evidence>
<evidence type="ECO:0000313" key="3">
    <source>
        <dbReference type="WBParaSite" id="BTMF_0001602401-mRNA-1"/>
    </source>
</evidence>
<dbReference type="EMBL" id="UZAG01020708">
    <property type="protein sequence ID" value="VDO47659.1"/>
    <property type="molecule type" value="Genomic_DNA"/>
</dbReference>
<protein>
    <submittedName>
        <fullName evidence="3">PPC domain-containing protein</fullName>
    </submittedName>
</protein>
<organism evidence="3">
    <name type="scientific">Brugia timori</name>
    <dbReference type="NCBI Taxonomy" id="42155"/>
    <lineage>
        <taxon>Eukaryota</taxon>
        <taxon>Metazoa</taxon>
        <taxon>Ecdysozoa</taxon>
        <taxon>Nematoda</taxon>
        <taxon>Chromadorea</taxon>
        <taxon>Rhabditida</taxon>
        <taxon>Spirurina</taxon>
        <taxon>Spiruromorpha</taxon>
        <taxon>Filarioidea</taxon>
        <taxon>Onchocercidae</taxon>
        <taxon>Brugia</taxon>
    </lineage>
</organism>
<dbReference type="WBParaSite" id="BTMF_0001602401-mRNA-1">
    <property type="protein sequence ID" value="BTMF_0001602401-mRNA-1"/>
    <property type="gene ID" value="BTMF_0001602401"/>
</dbReference>
<evidence type="ECO:0000313" key="1">
    <source>
        <dbReference type="EMBL" id="VDO47659.1"/>
    </source>
</evidence>
<keyword evidence="2" id="KW-1185">Reference proteome</keyword>
<name>A0A0R3R7M2_9BILA</name>
<proteinExistence type="predicted"/>
<dbReference type="Proteomes" id="UP000280834">
    <property type="component" value="Unassembled WGS sequence"/>
</dbReference>